<dbReference type="Proteomes" id="UP000010988">
    <property type="component" value="Unassembled WGS sequence"/>
</dbReference>
<dbReference type="OrthoDB" id="4968093at2"/>
<evidence type="ECO:0000259" key="1">
    <source>
        <dbReference type="Pfam" id="PF20789"/>
    </source>
</evidence>
<dbReference type="EMBL" id="BANR01000025">
    <property type="protein sequence ID" value="GAC50513.1"/>
    <property type="molecule type" value="Genomic_DNA"/>
</dbReference>
<dbReference type="STRING" id="1220583.GOACH_25_00490"/>
<proteinExistence type="predicted"/>
<sequence length="342" mass="36142">MVCEGRCATAHGHEGKSLSVSTTSAFFTSDGSDSQTESCPAIPTSYAMSLWAPGTLNGPAVCALAAHRVERRFGENGFRAARFTIDMFKVALDVPTFTRGRLIRAGRRIRVAELDVVQGSPANSTGGDPSADQVVVARATAVFLRTSQNPPGARWQRPADSITFRPPAGHIPDDDLMSRFSSDAEASGLDTDAEASGLAEASGRRTTNHAVGAWNTDMGAHQNGRRKRLWSHPLPTIDGEHATPFVKAVTAGESTSLVTNWGSTGIGFINCDLTVELARLPYGDWVGVEADSHVESDGISIGTAGLFDSHGMFGMGAVTAVNNAAAEIDFTSIDLTEGYREA</sequence>
<organism evidence="2 3">
    <name type="scientific">Gordonia aichiensis NBRC 108223</name>
    <dbReference type="NCBI Taxonomy" id="1220583"/>
    <lineage>
        <taxon>Bacteria</taxon>
        <taxon>Bacillati</taxon>
        <taxon>Actinomycetota</taxon>
        <taxon>Actinomycetes</taxon>
        <taxon>Mycobacteriales</taxon>
        <taxon>Gordoniaceae</taxon>
        <taxon>Gordonia</taxon>
    </lineage>
</organism>
<protein>
    <recommendedName>
        <fullName evidence="1">Acyl-CoA thioesterase-like C-terminal domain-containing protein</fullName>
    </recommendedName>
</protein>
<evidence type="ECO:0000313" key="3">
    <source>
        <dbReference type="Proteomes" id="UP000010988"/>
    </source>
</evidence>
<dbReference type="Pfam" id="PF20789">
    <property type="entry name" value="4HBT_3C"/>
    <property type="match status" value="1"/>
</dbReference>
<evidence type="ECO:0000313" key="2">
    <source>
        <dbReference type="EMBL" id="GAC50513.1"/>
    </source>
</evidence>
<feature type="domain" description="Acyl-CoA thioesterase-like C-terminal" evidence="1">
    <location>
        <begin position="216"/>
        <end position="312"/>
    </location>
</feature>
<comment type="caution">
    <text evidence="2">The sequence shown here is derived from an EMBL/GenBank/DDBJ whole genome shotgun (WGS) entry which is preliminary data.</text>
</comment>
<gene>
    <name evidence="2" type="ORF">GOACH_25_00490</name>
</gene>
<name>L7KS48_9ACTN</name>
<dbReference type="eggNOG" id="COG2050">
    <property type="taxonomic scope" value="Bacteria"/>
</dbReference>
<accession>L7KS48</accession>
<reference evidence="2 3" key="1">
    <citation type="submission" date="2012-12" db="EMBL/GenBank/DDBJ databases">
        <title>Whole genome shotgun sequence of Gordonia aichiensis NBRC 108223.</title>
        <authorList>
            <person name="Isaki-Nakamura S."/>
            <person name="Hosoyama A."/>
            <person name="Tsuchikane K."/>
            <person name="Ando Y."/>
            <person name="Baba S."/>
            <person name="Ohji S."/>
            <person name="Hamada M."/>
            <person name="Tamura T."/>
            <person name="Yamazoe A."/>
            <person name="Yamazaki S."/>
            <person name="Fujita N."/>
        </authorList>
    </citation>
    <scope>NUCLEOTIDE SEQUENCE [LARGE SCALE GENOMIC DNA]</scope>
    <source>
        <strain evidence="2 3">NBRC 108223</strain>
    </source>
</reference>
<dbReference type="AlphaFoldDB" id="L7KS48"/>
<dbReference type="InterPro" id="IPR049450">
    <property type="entry name" value="ACOT8-like_C"/>
</dbReference>
<keyword evidence="3" id="KW-1185">Reference proteome</keyword>